<name>A0AA39JBU0_9AGAR</name>
<organism evidence="2 3">
    <name type="scientific">Armillaria borealis</name>
    <dbReference type="NCBI Taxonomy" id="47425"/>
    <lineage>
        <taxon>Eukaryota</taxon>
        <taxon>Fungi</taxon>
        <taxon>Dikarya</taxon>
        <taxon>Basidiomycota</taxon>
        <taxon>Agaricomycotina</taxon>
        <taxon>Agaricomycetes</taxon>
        <taxon>Agaricomycetidae</taxon>
        <taxon>Agaricales</taxon>
        <taxon>Marasmiineae</taxon>
        <taxon>Physalacriaceae</taxon>
        <taxon>Armillaria</taxon>
    </lineage>
</organism>
<gene>
    <name evidence="2" type="ORF">EV421DRAFT_964711</name>
</gene>
<feature type="region of interest" description="Disordered" evidence="1">
    <location>
        <begin position="1"/>
        <end position="111"/>
    </location>
</feature>
<dbReference type="Proteomes" id="UP001175226">
    <property type="component" value="Unassembled WGS sequence"/>
</dbReference>
<proteinExistence type="predicted"/>
<feature type="compositionally biased region" description="Polar residues" evidence="1">
    <location>
        <begin position="99"/>
        <end position="111"/>
    </location>
</feature>
<keyword evidence="3" id="KW-1185">Reference proteome</keyword>
<reference evidence="2" key="1">
    <citation type="submission" date="2023-06" db="EMBL/GenBank/DDBJ databases">
        <authorList>
            <consortium name="Lawrence Berkeley National Laboratory"/>
            <person name="Ahrendt S."/>
            <person name="Sahu N."/>
            <person name="Indic B."/>
            <person name="Wong-Bajracharya J."/>
            <person name="Merenyi Z."/>
            <person name="Ke H.-M."/>
            <person name="Monk M."/>
            <person name="Kocsube S."/>
            <person name="Drula E."/>
            <person name="Lipzen A."/>
            <person name="Balint B."/>
            <person name="Henrissat B."/>
            <person name="Andreopoulos B."/>
            <person name="Martin F.M."/>
            <person name="Harder C.B."/>
            <person name="Rigling D."/>
            <person name="Ford K.L."/>
            <person name="Foster G.D."/>
            <person name="Pangilinan J."/>
            <person name="Papanicolaou A."/>
            <person name="Barry K."/>
            <person name="LaButti K."/>
            <person name="Viragh M."/>
            <person name="Koriabine M."/>
            <person name="Yan M."/>
            <person name="Riley R."/>
            <person name="Champramary S."/>
            <person name="Plett K.L."/>
            <person name="Tsai I.J."/>
            <person name="Slot J."/>
            <person name="Sipos G."/>
            <person name="Plett J."/>
            <person name="Nagy L.G."/>
            <person name="Grigoriev I.V."/>
        </authorList>
    </citation>
    <scope>NUCLEOTIDE SEQUENCE</scope>
    <source>
        <strain evidence="2">FPL87.14</strain>
    </source>
</reference>
<protein>
    <submittedName>
        <fullName evidence="2">Uncharacterized protein</fullName>
    </submittedName>
</protein>
<evidence type="ECO:0000256" key="1">
    <source>
        <dbReference type="SAM" id="MobiDB-lite"/>
    </source>
</evidence>
<feature type="compositionally biased region" description="Polar residues" evidence="1">
    <location>
        <begin position="47"/>
        <end position="64"/>
    </location>
</feature>
<comment type="caution">
    <text evidence="2">The sequence shown here is derived from an EMBL/GenBank/DDBJ whole genome shotgun (WGS) entry which is preliminary data.</text>
</comment>
<evidence type="ECO:0000313" key="2">
    <source>
        <dbReference type="EMBL" id="KAK0438429.1"/>
    </source>
</evidence>
<dbReference type="AlphaFoldDB" id="A0AA39JBU0"/>
<sequence>MVSSKHVHWDDSVAADEPTKASVFRSKRSATIPSSTATTSLRGVPIPSTSFYGPSPVSSQQPNLSELPAANPTKTAATSVRHIRTPSVPISNHIPPTPSQEDPSYNRTPLSFANIPSFYRRRANSLPTSHQTRPSPPHALTYPIAALPQPHIPPVTLHPFANHPHQPPPQKSTETSLKHVFLPFLRQSPPQQKFLPFSNHSPIPPSQQALTPSWQTNPLNNPLPNAFKPTPPLSPKVSIHRSLRLGTCEPIDFFAPLRVRAHASVASEPASQPLLPRLFILVDTGSVRFNIEVLEHQGLGFVTVDNVLARVQMVLRERLDPHALGGSFVEECECGGYKEKRCNFTTLCVGLTVREDEEPMKWKIHLKKVDASTR</sequence>
<accession>A0AA39JBU0</accession>
<dbReference type="EMBL" id="JAUEPT010000043">
    <property type="protein sequence ID" value="KAK0438429.1"/>
    <property type="molecule type" value="Genomic_DNA"/>
</dbReference>
<evidence type="ECO:0000313" key="3">
    <source>
        <dbReference type="Proteomes" id="UP001175226"/>
    </source>
</evidence>
<feature type="compositionally biased region" description="Low complexity" evidence="1">
    <location>
        <begin position="29"/>
        <end position="40"/>
    </location>
</feature>